<dbReference type="EMBL" id="QNGE01001595">
    <property type="protein sequence ID" value="KAA3677243.1"/>
    <property type="molecule type" value="Genomic_DNA"/>
</dbReference>
<feature type="domain" description="Ig-like" evidence="4">
    <location>
        <begin position="382"/>
        <end position="490"/>
    </location>
</feature>
<feature type="domain" description="Ig-like" evidence="4">
    <location>
        <begin position="494"/>
        <end position="584"/>
    </location>
</feature>
<feature type="domain" description="Ig-like" evidence="4">
    <location>
        <begin position="191"/>
        <end position="282"/>
    </location>
</feature>
<dbReference type="FunFam" id="2.60.40.10:FF:000032">
    <property type="entry name" value="palladin isoform X1"/>
    <property type="match status" value="2"/>
</dbReference>
<reference evidence="5 6" key="1">
    <citation type="journal article" date="2019" name="Gigascience">
        <title>Whole-genome sequence of the oriental lung fluke Paragonimus westermani.</title>
        <authorList>
            <person name="Oey H."/>
            <person name="Zakrzewski M."/>
            <person name="Narain K."/>
            <person name="Devi K.R."/>
            <person name="Agatsuma T."/>
            <person name="Nawaratna S."/>
            <person name="Gobert G.N."/>
            <person name="Jones M.K."/>
            <person name="Ragan M.A."/>
            <person name="McManus D.P."/>
            <person name="Krause L."/>
        </authorList>
    </citation>
    <scope>NUCLEOTIDE SEQUENCE [LARGE SCALE GENOMIC DNA]</scope>
    <source>
        <strain evidence="5 6">IND2009</strain>
    </source>
</reference>
<evidence type="ECO:0000256" key="3">
    <source>
        <dbReference type="ARBA" id="ARBA00023319"/>
    </source>
</evidence>
<dbReference type="CDD" id="cd00096">
    <property type="entry name" value="Ig"/>
    <property type="match status" value="2"/>
</dbReference>
<evidence type="ECO:0000313" key="5">
    <source>
        <dbReference type="EMBL" id="KAA3677243.1"/>
    </source>
</evidence>
<evidence type="ECO:0000313" key="6">
    <source>
        <dbReference type="Proteomes" id="UP000324629"/>
    </source>
</evidence>
<dbReference type="InterPro" id="IPR013098">
    <property type="entry name" value="Ig_I-set"/>
</dbReference>
<dbReference type="SMART" id="SM00409">
    <property type="entry name" value="IG"/>
    <property type="match status" value="7"/>
</dbReference>
<keyword evidence="2" id="KW-1015">Disulfide bond</keyword>
<feature type="domain" description="Ig-like" evidence="4">
    <location>
        <begin position="99"/>
        <end position="186"/>
    </location>
</feature>
<name>A0A5J4NNU9_9TREM</name>
<dbReference type="InterPro" id="IPR003599">
    <property type="entry name" value="Ig_sub"/>
</dbReference>
<comment type="caution">
    <text evidence="5">The sequence shown here is derived from an EMBL/GenBank/DDBJ whole genome shotgun (WGS) entry which is preliminary data.</text>
</comment>
<keyword evidence="6" id="KW-1185">Reference proteome</keyword>
<dbReference type="InterPro" id="IPR036179">
    <property type="entry name" value="Ig-like_dom_sf"/>
</dbReference>
<dbReference type="InterPro" id="IPR013783">
    <property type="entry name" value="Ig-like_fold"/>
</dbReference>
<dbReference type="GO" id="GO:0007156">
    <property type="term" value="P:homophilic cell adhesion via plasma membrane adhesion molecules"/>
    <property type="evidence" value="ECO:0007669"/>
    <property type="project" value="TreeGrafter"/>
</dbReference>
<gene>
    <name evidence="5" type="ORF">DEA37_0000540</name>
</gene>
<proteinExistence type="predicted"/>
<evidence type="ECO:0000256" key="2">
    <source>
        <dbReference type="ARBA" id="ARBA00023157"/>
    </source>
</evidence>
<protein>
    <submittedName>
        <fullName evidence="5">Hemicentin</fullName>
    </submittedName>
</protein>
<dbReference type="InterPro" id="IPR050958">
    <property type="entry name" value="Cell_Adh-Cytoskel_Orgn"/>
</dbReference>
<dbReference type="SMART" id="SM00408">
    <property type="entry name" value="IGc2"/>
    <property type="match status" value="7"/>
</dbReference>
<dbReference type="PROSITE" id="PS50835">
    <property type="entry name" value="IG_LIKE"/>
    <property type="match status" value="7"/>
</dbReference>
<dbReference type="InterPro" id="IPR007110">
    <property type="entry name" value="Ig-like_dom"/>
</dbReference>
<accession>A0A5J4NNU9</accession>
<evidence type="ECO:0000259" key="4">
    <source>
        <dbReference type="PROSITE" id="PS50835"/>
    </source>
</evidence>
<dbReference type="Pfam" id="PF07679">
    <property type="entry name" value="I-set"/>
    <property type="match status" value="4"/>
</dbReference>
<organism evidence="5 6">
    <name type="scientific">Paragonimus westermani</name>
    <dbReference type="NCBI Taxonomy" id="34504"/>
    <lineage>
        <taxon>Eukaryota</taxon>
        <taxon>Metazoa</taxon>
        <taxon>Spiralia</taxon>
        <taxon>Lophotrochozoa</taxon>
        <taxon>Platyhelminthes</taxon>
        <taxon>Trematoda</taxon>
        <taxon>Digenea</taxon>
        <taxon>Plagiorchiida</taxon>
        <taxon>Troglotremata</taxon>
        <taxon>Troglotrematidae</taxon>
        <taxon>Paragonimus</taxon>
    </lineage>
</organism>
<feature type="domain" description="Ig-like" evidence="4">
    <location>
        <begin position="2"/>
        <end position="92"/>
    </location>
</feature>
<dbReference type="Pfam" id="PF13927">
    <property type="entry name" value="Ig_3"/>
    <property type="match status" value="3"/>
</dbReference>
<evidence type="ECO:0000256" key="1">
    <source>
        <dbReference type="ARBA" id="ARBA00022729"/>
    </source>
</evidence>
<feature type="domain" description="Ig-like" evidence="4">
    <location>
        <begin position="589"/>
        <end position="674"/>
    </location>
</feature>
<keyword evidence="1" id="KW-0732">Signal</keyword>
<dbReference type="Proteomes" id="UP000324629">
    <property type="component" value="Unassembled WGS sequence"/>
</dbReference>
<sequence>LPQLRTDSDTVSFKENGSLVLTCLTEGVPQPKIVWLFNKTPINPRDHEFSRVTIHEEFLESRLVIQPADEQDAGQYTCVAINSAGNKTQTINANFIAPPKILKLETSGGSPVEGKPLTITCHVSGRPKPRIKWDFNSSPVTANSKIRIDDEHGKLELLEVEQRMKGEWTCLAENLAGTARESLLLDVGFPPKIKVDLATSKVFAEFSMETLLTCPVQGHPTPTVKWYRVTPTGNLPIQYGDRHRLQADNSLLIRDVNMEDGGTFLCEAVNMYGKTSHSVVVDIGGTKAPSISFTQPKQIALSGTPEKRLVCNVLDAKPIATVIWLKDNQPIDFGESPKYTLENYDLIIRDIRPKDEGIYTCIARNVVGKAKFDIELDVQSKPTFLNVTSGRRIEVVQGDNLVLECQVEGDPRPTVEWRKDGRRILPHGPIPVADASGNFGSSNGPSSPMVVVSPDGYTLTVYSITDAVAGSFTCTAVNVHSVETKEFQVSVKTPPVISKEGPSEFELGQSDVGLLTCVVSVSQPPAKVRWLKDGQPLTPIPGRITYLDGGYTLEVRGKEETDSGSYECRAENDAGHDSRFYQVTVLVPPSVTIGEKLVRRLINPGERVELQCAMTGYPEPKLTWHWNRQPLSGKTIVKENAAANLGIHLLPKGPEQTDLVIQEMTPALQGNFCCFLLKSQLYLHRDKQRWIYGNNLRDCGS</sequence>
<dbReference type="InterPro" id="IPR003598">
    <property type="entry name" value="Ig_sub2"/>
</dbReference>
<feature type="domain" description="Ig-like" evidence="4">
    <location>
        <begin position="289"/>
        <end position="379"/>
    </location>
</feature>
<feature type="non-terminal residue" evidence="5">
    <location>
        <position position="1"/>
    </location>
</feature>
<dbReference type="GO" id="GO:0005886">
    <property type="term" value="C:plasma membrane"/>
    <property type="evidence" value="ECO:0007669"/>
    <property type="project" value="TreeGrafter"/>
</dbReference>
<dbReference type="AlphaFoldDB" id="A0A5J4NNU9"/>
<dbReference type="SUPFAM" id="SSF48726">
    <property type="entry name" value="Immunoglobulin"/>
    <property type="match status" value="7"/>
</dbReference>
<keyword evidence="3" id="KW-0393">Immunoglobulin domain</keyword>
<dbReference type="PANTHER" id="PTHR45080">
    <property type="entry name" value="CONTACTIN 5"/>
    <property type="match status" value="1"/>
</dbReference>
<dbReference type="Gene3D" id="2.60.40.10">
    <property type="entry name" value="Immunoglobulins"/>
    <property type="match status" value="7"/>
</dbReference>
<dbReference type="PANTHER" id="PTHR45080:SF8">
    <property type="entry name" value="IG-LIKE DOMAIN-CONTAINING PROTEIN"/>
    <property type="match status" value="1"/>
</dbReference>